<dbReference type="PROSITE" id="PS51396">
    <property type="entry name" value="PUL"/>
    <property type="match status" value="1"/>
</dbReference>
<dbReference type="InterPro" id="IPR001680">
    <property type="entry name" value="WD40_rpt"/>
</dbReference>
<dbReference type="InterPro" id="IPR015943">
    <property type="entry name" value="WD40/YVTN_repeat-like_dom_sf"/>
</dbReference>
<keyword evidence="12" id="KW-1185">Reference proteome</keyword>
<evidence type="ECO:0000256" key="5">
    <source>
        <dbReference type="ARBA" id="ARBA00022574"/>
    </source>
</evidence>
<dbReference type="GO" id="GO:0010992">
    <property type="term" value="P:ubiquitin recycling"/>
    <property type="evidence" value="ECO:0007669"/>
    <property type="project" value="TreeGrafter"/>
</dbReference>
<feature type="repeat" description="WD" evidence="8">
    <location>
        <begin position="112"/>
        <end position="143"/>
    </location>
</feature>
<dbReference type="AlphaFoldDB" id="A0A7M7JEH4"/>
<sequence length="778" mass="85310">MATEDGIAASYMLRATLVGHSQDVRVVATSCFPEGAIVSGSRDRTTRIWTQSEDPSSVYSESQCLQGPTGFVSAVCCMPPSDQFPQGLVFVGSHDCNIYCFNLDGNAPLHKLLGHSGAVCSLATGQFGTLVSGSWDKTARVWSGQKCMLTLEGHQGAVWAVALMPQQGLILTGSADRAIRLWRAGACEKTFTGHEDCVRGLAVLSTKEFLSCSNDGTIRHWETAGDCLHVYKGHTSFIYSIVALEDSDFFISCGEDGTVRVWTVRGDCQQTLRMPCPTVWSVTLLQNGDIVAGCSDNVARVFTRYEALKASPSEIRAFEEEVAKCTPAPQQLGDIKTEDLPGTEMLKERGKREGQTILIRDGAQVSAYMWSMDQQSWNKIGDVVGTPDGTGSPGSGSKVMYEGKEYDFVFNVDTDDNSKPIKLPYNVNEDPWHVAQRFIHQHQLPQDYLSNVANFIITNTKGVTLGAEAPSQDFCDPFTGGNRYVPGSSRGISIDVAQNGNTSPGEVKHLPYTGKWIAFDIANTSGMLNKLKEFNLQVPPENIVRNDGDLDALKDLVECRVDTLEESHIRTLETLLQWPSEFIFPALDVLRCAIRSEAVNSLMCGGAGSSQLVARIASLIASPAPANRMLALRFFVNMFLREAGQRLANREWEKILKVSSEFGFNGNKNTQIALGSLYLNFVLLCNSEAEQETNTFRSQWLVRSMAEVISRLSDPEAQFRLLLALGTLLHGNRDLCSLASRLNLADTLSDLCTRGQESVKLVQCAQQCINYVFDNATP</sequence>
<dbReference type="PRINTS" id="PR00320">
    <property type="entry name" value="GPROTEINBRPT"/>
</dbReference>
<dbReference type="GO" id="GO:0005634">
    <property type="term" value="C:nucleus"/>
    <property type="evidence" value="ECO:0007669"/>
    <property type="project" value="UniProtKB-SubCell"/>
</dbReference>
<evidence type="ECO:0000259" key="9">
    <source>
        <dbReference type="PROSITE" id="PS51394"/>
    </source>
</evidence>
<feature type="repeat" description="WD" evidence="8">
    <location>
        <begin position="191"/>
        <end position="222"/>
    </location>
</feature>
<name>A0A7M7JEH4_VARDE</name>
<keyword evidence="7" id="KW-0539">Nucleus</keyword>
<dbReference type="SUPFAM" id="SSF50978">
    <property type="entry name" value="WD40 repeat-like"/>
    <property type="match status" value="1"/>
</dbReference>
<protein>
    <recommendedName>
        <fullName evidence="13">Phospholipase A-2-activating protein</fullName>
    </recommendedName>
</protein>
<accession>A0A7M7JEH4</accession>
<dbReference type="SMART" id="SM00320">
    <property type="entry name" value="WD40"/>
    <property type="match status" value="7"/>
</dbReference>
<evidence type="ECO:0000256" key="1">
    <source>
        <dbReference type="ARBA" id="ARBA00004123"/>
    </source>
</evidence>
<evidence type="ECO:0000256" key="8">
    <source>
        <dbReference type="PROSITE-ProRule" id="PRU00221"/>
    </source>
</evidence>
<evidence type="ECO:0000256" key="3">
    <source>
        <dbReference type="ARBA" id="ARBA00008495"/>
    </source>
</evidence>
<dbReference type="GO" id="GO:0005737">
    <property type="term" value="C:cytoplasm"/>
    <property type="evidence" value="ECO:0007669"/>
    <property type="project" value="UniProtKB-SubCell"/>
</dbReference>
<dbReference type="GeneID" id="111245988"/>
<dbReference type="PROSITE" id="PS50294">
    <property type="entry name" value="WD_REPEATS_REGION"/>
    <property type="match status" value="2"/>
</dbReference>
<dbReference type="EnsemblMetazoa" id="XM_022795114">
    <property type="protein sequence ID" value="XP_022650849"/>
    <property type="gene ID" value="LOC111245988"/>
</dbReference>
<comment type="similarity">
    <text evidence="3">Belongs to the WD repeat PLAP family.</text>
</comment>
<dbReference type="RefSeq" id="XP_022650850.1">
    <property type="nucleotide sequence ID" value="XM_022795115.1"/>
</dbReference>
<dbReference type="GO" id="GO:0043130">
    <property type="term" value="F:ubiquitin binding"/>
    <property type="evidence" value="ECO:0007669"/>
    <property type="project" value="TreeGrafter"/>
</dbReference>
<dbReference type="Gene3D" id="2.130.10.10">
    <property type="entry name" value="YVTN repeat-like/Quinoprotein amine dehydrogenase"/>
    <property type="match status" value="1"/>
</dbReference>
<organism evidence="11 12">
    <name type="scientific">Varroa destructor</name>
    <name type="common">Honeybee mite</name>
    <dbReference type="NCBI Taxonomy" id="109461"/>
    <lineage>
        <taxon>Eukaryota</taxon>
        <taxon>Metazoa</taxon>
        <taxon>Ecdysozoa</taxon>
        <taxon>Arthropoda</taxon>
        <taxon>Chelicerata</taxon>
        <taxon>Arachnida</taxon>
        <taxon>Acari</taxon>
        <taxon>Parasitiformes</taxon>
        <taxon>Mesostigmata</taxon>
        <taxon>Gamasina</taxon>
        <taxon>Dermanyssoidea</taxon>
        <taxon>Varroidae</taxon>
        <taxon>Varroa</taxon>
    </lineage>
</organism>
<feature type="repeat" description="WD" evidence="8">
    <location>
        <begin position="151"/>
        <end position="182"/>
    </location>
</feature>
<dbReference type="Gene3D" id="3.10.20.870">
    <property type="entry name" value="PFU (PLAA family ubiquitin binding), C-terminal domain"/>
    <property type="match status" value="1"/>
</dbReference>
<dbReference type="InterPro" id="IPR013535">
    <property type="entry name" value="PUL_dom"/>
</dbReference>
<dbReference type="CTD" id="43978"/>
<dbReference type="Pfam" id="PF09070">
    <property type="entry name" value="PFU"/>
    <property type="match status" value="1"/>
</dbReference>
<feature type="repeat" description="WD" evidence="8">
    <location>
        <begin position="231"/>
        <end position="265"/>
    </location>
</feature>
<evidence type="ECO:0000256" key="7">
    <source>
        <dbReference type="ARBA" id="ARBA00023242"/>
    </source>
</evidence>
<dbReference type="GO" id="GO:0043161">
    <property type="term" value="P:proteasome-mediated ubiquitin-dependent protein catabolic process"/>
    <property type="evidence" value="ECO:0007669"/>
    <property type="project" value="TreeGrafter"/>
</dbReference>
<dbReference type="InterPro" id="IPR038122">
    <property type="entry name" value="PFU_sf"/>
</dbReference>
<feature type="domain" description="PUL" evidence="10">
    <location>
        <begin position="508"/>
        <end position="771"/>
    </location>
</feature>
<dbReference type="KEGG" id="vde:111245988"/>
<dbReference type="InterPro" id="IPR036322">
    <property type="entry name" value="WD40_repeat_dom_sf"/>
</dbReference>
<evidence type="ECO:0000313" key="11">
    <source>
        <dbReference type="EnsemblMetazoa" id="XP_022650849"/>
    </source>
</evidence>
<evidence type="ECO:0008006" key="13">
    <source>
        <dbReference type="Google" id="ProtNLM"/>
    </source>
</evidence>
<dbReference type="Pfam" id="PF08324">
    <property type="entry name" value="PUL"/>
    <property type="match status" value="1"/>
</dbReference>
<keyword evidence="4" id="KW-0963">Cytoplasm</keyword>
<evidence type="ECO:0000256" key="2">
    <source>
        <dbReference type="ARBA" id="ARBA00004496"/>
    </source>
</evidence>
<dbReference type="OrthoDB" id="10265988at2759"/>
<evidence type="ECO:0000259" key="10">
    <source>
        <dbReference type="PROSITE" id="PS51396"/>
    </source>
</evidence>
<dbReference type="EnsemblMetazoa" id="XM_022795115">
    <property type="protein sequence ID" value="XP_022650850"/>
    <property type="gene ID" value="LOC111245988"/>
</dbReference>
<dbReference type="RefSeq" id="XP_022650849.1">
    <property type="nucleotide sequence ID" value="XM_022795114.1"/>
</dbReference>
<dbReference type="PANTHER" id="PTHR19849:SF0">
    <property type="entry name" value="PHOSPHOLIPASE A-2-ACTIVATING PROTEIN"/>
    <property type="match status" value="1"/>
</dbReference>
<dbReference type="Proteomes" id="UP000594260">
    <property type="component" value="Unplaced"/>
</dbReference>
<evidence type="ECO:0000313" key="12">
    <source>
        <dbReference type="Proteomes" id="UP000594260"/>
    </source>
</evidence>
<proteinExistence type="inferred from homology"/>
<dbReference type="EnsemblMetazoa" id="XM_022795116">
    <property type="protein sequence ID" value="XP_022650851"/>
    <property type="gene ID" value="LOC111245988"/>
</dbReference>
<keyword evidence="5 8" id="KW-0853">WD repeat</keyword>
<dbReference type="RefSeq" id="XP_022650851.1">
    <property type="nucleotide sequence ID" value="XM_022795116.1"/>
</dbReference>
<comment type="subcellular location">
    <subcellularLocation>
        <location evidence="2">Cytoplasm</location>
    </subcellularLocation>
    <subcellularLocation>
        <location evidence="1">Nucleus</location>
    </subcellularLocation>
</comment>
<reference evidence="11" key="1">
    <citation type="submission" date="2021-01" db="UniProtKB">
        <authorList>
            <consortium name="EnsemblMetazoa"/>
        </authorList>
    </citation>
    <scope>IDENTIFICATION</scope>
</reference>
<keyword evidence="6" id="KW-0677">Repeat</keyword>
<dbReference type="OMA" id="DKCIYYW"/>
<evidence type="ECO:0000256" key="4">
    <source>
        <dbReference type="ARBA" id="ARBA00022490"/>
    </source>
</evidence>
<dbReference type="CDD" id="cd00200">
    <property type="entry name" value="WD40"/>
    <property type="match status" value="1"/>
</dbReference>
<dbReference type="PANTHER" id="PTHR19849">
    <property type="entry name" value="PHOSPHOLIPASE A-2-ACTIVATING PROTEIN"/>
    <property type="match status" value="1"/>
</dbReference>
<dbReference type="Gene3D" id="1.25.10.10">
    <property type="entry name" value="Leucine-rich Repeat Variant"/>
    <property type="match status" value="1"/>
</dbReference>
<dbReference type="InterPro" id="IPR020472">
    <property type="entry name" value="WD40_PAC1"/>
</dbReference>
<dbReference type="InterPro" id="IPR011989">
    <property type="entry name" value="ARM-like"/>
</dbReference>
<feature type="repeat" description="WD" evidence="8">
    <location>
        <begin position="17"/>
        <end position="49"/>
    </location>
</feature>
<dbReference type="Pfam" id="PF00400">
    <property type="entry name" value="WD40"/>
    <property type="match status" value="5"/>
</dbReference>
<dbReference type="PROSITE" id="PS51394">
    <property type="entry name" value="PFU"/>
    <property type="match status" value="1"/>
</dbReference>
<evidence type="ECO:0000256" key="6">
    <source>
        <dbReference type="ARBA" id="ARBA00022737"/>
    </source>
</evidence>
<dbReference type="PROSITE" id="PS50082">
    <property type="entry name" value="WD_REPEATS_2"/>
    <property type="match status" value="5"/>
</dbReference>
<dbReference type="InterPro" id="IPR015155">
    <property type="entry name" value="PFU"/>
</dbReference>
<dbReference type="FunCoup" id="A0A7M7JEH4">
    <property type="interactions" value="2736"/>
</dbReference>
<dbReference type="InParanoid" id="A0A7M7JEH4"/>
<feature type="domain" description="PFU" evidence="9">
    <location>
        <begin position="369"/>
        <end position="470"/>
    </location>
</feature>
<dbReference type="FunFam" id="2.130.10.10:FF:000175">
    <property type="entry name" value="Phospholipase A-2-activating protein"/>
    <property type="match status" value="1"/>
</dbReference>